<reference evidence="1" key="3">
    <citation type="submission" date="2025-08" db="UniProtKB">
        <authorList>
            <consortium name="Ensembl"/>
        </authorList>
    </citation>
    <scope>IDENTIFICATION</scope>
</reference>
<dbReference type="Proteomes" id="UP000008144">
    <property type="component" value="Chromosome 2"/>
</dbReference>
<name>H2XLG1_CIOIN</name>
<proteinExistence type="predicted"/>
<dbReference type="EMBL" id="EAAA01001433">
    <property type="status" value="NOT_ANNOTATED_CDS"/>
    <property type="molecule type" value="Genomic_DNA"/>
</dbReference>
<dbReference type="InParanoid" id="H2XLG1"/>
<evidence type="ECO:0000313" key="2">
    <source>
        <dbReference type="Proteomes" id="UP000008144"/>
    </source>
</evidence>
<sequence>FVPNINKCLQKNIIILLYFSIREFWRGQPFVCVLQYNFIGWVELYGVCFAKDRSIVRERKCLVQHILVKCKQITDHLFVVY</sequence>
<reference evidence="1" key="2">
    <citation type="journal article" date="2008" name="Genome Biol.">
        <title>Improved genome assembly and evidence-based global gene model set for the chordate Ciona intestinalis: new insight into intron and operon populations.</title>
        <authorList>
            <person name="Satou Y."/>
            <person name="Mineta K."/>
            <person name="Ogasawara M."/>
            <person name="Sasakura Y."/>
            <person name="Shoguchi E."/>
            <person name="Ueno K."/>
            <person name="Yamada L."/>
            <person name="Matsumoto J."/>
            <person name="Wasserscheid J."/>
            <person name="Dewar K."/>
            <person name="Wiley G.B."/>
            <person name="Macmil S.L."/>
            <person name="Roe B.A."/>
            <person name="Zeller R.W."/>
            <person name="Hastings K.E."/>
            <person name="Lemaire P."/>
            <person name="Lindquist E."/>
            <person name="Endo T."/>
            <person name="Hotta K."/>
            <person name="Inaba K."/>
        </authorList>
    </citation>
    <scope>NUCLEOTIDE SEQUENCE [LARGE SCALE GENOMIC DNA]</scope>
    <source>
        <strain evidence="1">wild type</strain>
    </source>
</reference>
<reference evidence="2" key="1">
    <citation type="journal article" date="2002" name="Science">
        <title>The draft genome of Ciona intestinalis: insights into chordate and vertebrate origins.</title>
        <authorList>
            <person name="Dehal P."/>
            <person name="Satou Y."/>
            <person name="Campbell R.K."/>
            <person name="Chapman J."/>
            <person name="Degnan B."/>
            <person name="De Tomaso A."/>
            <person name="Davidson B."/>
            <person name="Di Gregorio A."/>
            <person name="Gelpke M."/>
            <person name="Goodstein D.M."/>
            <person name="Harafuji N."/>
            <person name="Hastings K.E."/>
            <person name="Ho I."/>
            <person name="Hotta K."/>
            <person name="Huang W."/>
            <person name="Kawashima T."/>
            <person name="Lemaire P."/>
            <person name="Martinez D."/>
            <person name="Meinertzhagen I.A."/>
            <person name="Necula S."/>
            <person name="Nonaka M."/>
            <person name="Putnam N."/>
            <person name="Rash S."/>
            <person name="Saiga H."/>
            <person name="Satake M."/>
            <person name="Terry A."/>
            <person name="Yamada L."/>
            <person name="Wang H.G."/>
            <person name="Awazu S."/>
            <person name="Azumi K."/>
            <person name="Boore J."/>
            <person name="Branno M."/>
            <person name="Chin-Bow S."/>
            <person name="DeSantis R."/>
            <person name="Doyle S."/>
            <person name="Francino P."/>
            <person name="Keys D.N."/>
            <person name="Haga S."/>
            <person name="Hayashi H."/>
            <person name="Hino K."/>
            <person name="Imai K.S."/>
            <person name="Inaba K."/>
            <person name="Kano S."/>
            <person name="Kobayashi K."/>
            <person name="Kobayashi M."/>
            <person name="Lee B.I."/>
            <person name="Makabe K.W."/>
            <person name="Manohar C."/>
            <person name="Matassi G."/>
            <person name="Medina M."/>
            <person name="Mochizuki Y."/>
            <person name="Mount S."/>
            <person name="Morishita T."/>
            <person name="Miura S."/>
            <person name="Nakayama A."/>
            <person name="Nishizaka S."/>
            <person name="Nomoto H."/>
            <person name="Ohta F."/>
            <person name="Oishi K."/>
            <person name="Rigoutsos I."/>
            <person name="Sano M."/>
            <person name="Sasaki A."/>
            <person name="Sasakura Y."/>
            <person name="Shoguchi E."/>
            <person name="Shin-i T."/>
            <person name="Spagnuolo A."/>
            <person name="Stainier D."/>
            <person name="Suzuki M.M."/>
            <person name="Tassy O."/>
            <person name="Takatori N."/>
            <person name="Tokuoka M."/>
            <person name="Yagi K."/>
            <person name="Yoshizaki F."/>
            <person name="Wada S."/>
            <person name="Zhang C."/>
            <person name="Hyatt P.D."/>
            <person name="Larimer F."/>
            <person name="Detter C."/>
            <person name="Doggett N."/>
            <person name="Glavina T."/>
            <person name="Hawkins T."/>
            <person name="Richardson P."/>
            <person name="Lucas S."/>
            <person name="Kohara Y."/>
            <person name="Levine M."/>
            <person name="Satoh N."/>
            <person name="Rokhsar D.S."/>
        </authorList>
    </citation>
    <scope>NUCLEOTIDE SEQUENCE [LARGE SCALE GENOMIC DNA]</scope>
</reference>
<dbReference type="HOGENOM" id="CLU_2579901_0_0_1"/>
<reference evidence="1" key="4">
    <citation type="submission" date="2025-09" db="UniProtKB">
        <authorList>
            <consortium name="Ensembl"/>
        </authorList>
    </citation>
    <scope>IDENTIFICATION</scope>
</reference>
<organism evidence="1 2">
    <name type="scientific">Ciona intestinalis</name>
    <name type="common">Transparent sea squirt</name>
    <name type="synonym">Ascidia intestinalis</name>
    <dbReference type="NCBI Taxonomy" id="7719"/>
    <lineage>
        <taxon>Eukaryota</taxon>
        <taxon>Metazoa</taxon>
        <taxon>Chordata</taxon>
        <taxon>Tunicata</taxon>
        <taxon>Ascidiacea</taxon>
        <taxon>Phlebobranchia</taxon>
        <taxon>Cionidae</taxon>
        <taxon>Ciona</taxon>
    </lineage>
</organism>
<accession>H2XLG1</accession>
<protein>
    <submittedName>
        <fullName evidence="1">Uncharacterized protein</fullName>
    </submittedName>
</protein>
<dbReference type="Ensembl" id="ENSCINT00000035196.1">
    <property type="protein sequence ID" value="ENSCINP00000030493.1"/>
    <property type="gene ID" value="ENSCING00000018407.1"/>
</dbReference>
<evidence type="ECO:0000313" key="1">
    <source>
        <dbReference type="Ensembl" id="ENSCINP00000030493.1"/>
    </source>
</evidence>
<dbReference type="AlphaFoldDB" id="H2XLG1"/>
<keyword evidence="2" id="KW-1185">Reference proteome</keyword>